<accession>A0A934SEI9</accession>
<evidence type="ECO:0000313" key="1">
    <source>
        <dbReference type="EMBL" id="MBK4215516.1"/>
    </source>
</evidence>
<comment type="caution">
    <text evidence="1">The sequence shown here is derived from an EMBL/GenBank/DDBJ whole genome shotgun (WGS) entry which is preliminary data.</text>
</comment>
<dbReference type="GO" id="GO:0020037">
    <property type="term" value="F:heme binding"/>
    <property type="evidence" value="ECO:0007669"/>
    <property type="project" value="InterPro"/>
</dbReference>
<protein>
    <submittedName>
        <fullName evidence="1">Heme NO-binding protein</fullName>
    </submittedName>
</protein>
<organism evidence="1 2">
    <name type="scientific">Paracoccus caeni</name>
    <dbReference type="NCBI Taxonomy" id="657651"/>
    <lineage>
        <taxon>Bacteria</taxon>
        <taxon>Pseudomonadati</taxon>
        <taxon>Pseudomonadota</taxon>
        <taxon>Alphaproteobacteria</taxon>
        <taxon>Rhodobacterales</taxon>
        <taxon>Paracoccaceae</taxon>
        <taxon>Paracoccus</taxon>
    </lineage>
</organism>
<name>A0A934SEI9_9RHOB</name>
<dbReference type="AlphaFoldDB" id="A0A934SEI9"/>
<dbReference type="InterPro" id="IPR038158">
    <property type="entry name" value="H-NOX_domain_sf"/>
</dbReference>
<sequence length="189" mass="20825">MHRLIDRAIEEFLRDTYGDALLGAVQQMMGRAADLPAEEGLHDNSRIHVAARRLAKPADELFEDLGAWLARQEAIRRLLRFSGREFAEFVIRLDELPGRAHMILPDICMPAITVTECSLGDLRVILPERETGWTALLAGMLRVMADDYGALGLISVEGSQIGVLIPDAEFAQGRDFQLGAAFAARGRGV</sequence>
<dbReference type="InterPro" id="IPR024096">
    <property type="entry name" value="NO_sig/Golgi_transp_ligand-bd"/>
</dbReference>
<reference evidence="1" key="1">
    <citation type="submission" date="2021-01" db="EMBL/GenBank/DDBJ databases">
        <title>Paracoccus amoyensis sp. nov., isolated from the surface seawater along the coast of Xiamen Island, China.</title>
        <authorList>
            <person name="Lyu L."/>
        </authorList>
    </citation>
    <scope>NUCLEOTIDE SEQUENCE</scope>
    <source>
        <strain evidence="1">MJ17</strain>
    </source>
</reference>
<dbReference type="SUPFAM" id="SSF111126">
    <property type="entry name" value="Ligand-binding domain in the NO signalling and Golgi transport"/>
    <property type="match status" value="1"/>
</dbReference>
<keyword evidence="2" id="KW-1185">Reference proteome</keyword>
<dbReference type="RefSeq" id="WP_200684537.1">
    <property type="nucleotide sequence ID" value="NZ_JAEPRQ010000001.1"/>
</dbReference>
<dbReference type="Gene3D" id="3.90.1520.10">
    <property type="entry name" value="H-NOX domain"/>
    <property type="match status" value="1"/>
</dbReference>
<dbReference type="Proteomes" id="UP000640485">
    <property type="component" value="Unassembled WGS sequence"/>
</dbReference>
<proteinExistence type="predicted"/>
<gene>
    <name evidence="1" type="ORF">JJJ17_06215</name>
</gene>
<evidence type="ECO:0000313" key="2">
    <source>
        <dbReference type="Proteomes" id="UP000640485"/>
    </source>
</evidence>
<dbReference type="EMBL" id="JAEPRQ010000001">
    <property type="protein sequence ID" value="MBK4215516.1"/>
    <property type="molecule type" value="Genomic_DNA"/>
</dbReference>